<name>A0AC35FAZ6_9BILA</name>
<organism evidence="1 2">
    <name type="scientific">Panagrolaimus sp. PS1159</name>
    <dbReference type="NCBI Taxonomy" id="55785"/>
    <lineage>
        <taxon>Eukaryota</taxon>
        <taxon>Metazoa</taxon>
        <taxon>Ecdysozoa</taxon>
        <taxon>Nematoda</taxon>
        <taxon>Chromadorea</taxon>
        <taxon>Rhabditida</taxon>
        <taxon>Tylenchina</taxon>
        <taxon>Panagrolaimomorpha</taxon>
        <taxon>Panagrolaimoidea</taxon>
        <taxon>Panagrolaimidae</taxon>
        <taxon>Panagrolaimus</taxon>
    </lineage>
</organism>
<evidence type="ECO:0000313" key="2">
    <source>
        <dbReference type="WBParaSite" id="PS1159_v2.g15568.t1"/>
    </source>
</evidence>
<protein>
    <submittedName>
        <fullName evidence="2">Ubiquitinyl hydrolase 1</fullName>
    </submittedName>
</protein>
<reference evidence="2" key="1">
    <citation type="submission" date="2022-11" db="UniProtKB">
        <authorList>
            <consortium name="WormBaseParasite"/>
        </authorList>
    </citation>
    <scope>IDENTIFICATION</scope>
</reference>
<proteinExistence type="predicted"/>
<dbReference type="Proteomes" id="UP000887580">
    <property type="component" value="Unplaced"/>
</dbReference>
<evidence type="ECO:0000313" key="1">
    <source>
        <dbReference type="Proteomes" id="UP000887580"/>
    </source>
</evidence>
<sequence length="1109" mass="126240">MERLQAVFFALELSPFEASDAVRLADALMLQDSQQDVSEFHTLFFNFLEKHLEGHPSLPLFKKVHEKVNFHTKQVLECTCGRKTQKHEVNAGLHLNPDGCTNVTEMIHKAFGSTTLSDYRCPECNEIGNTEMKNVPVSLPPILIFQISRVALDHRKDRTAIHYPRRLNESTLLKEVKGNHKYHLHAVCVHDGSAASSGHYHDYILDSRRKQQWFHFNDANVKAIKPPGVENENDTVLKPTADMRGCYLLLYRKDSDVAEDREEIPLPRRANIIEKRLRIESERLRHSNERSERYWYKRAQEALNRVEKTVNDLKITNLDIVKKKPQDVVFIPTSLLLDFIEKEYKAVETMVNLNKLEDNAAEERKQKRKEKRAKEQDALEAAESNNLHQKYLKVDKLTPEMIAAIENANEPKTVNGRPKRTPKKETVATQNNLYIADSSDESDVEEPEPDEDTYKHLYVPDELGSYDMSICMHGKVPLSNILQGELKAVKKQAAEKFVKVYGIQMKKKSINHLEGSNSGYSTCQWFTAQDLCSECAQELRKEALFSQSLDEIEPLLSEILKNPERAVAKDIYAPECWREMLLVSRKELTAHKQLALQQREYKRSLQQQKATFITFATIFPEVKQEKSPLSPPPRKRKLTEDVFEAVHAPPAPSYQVKTDPTSPLKLKLCLAKPTLANGNSFKIEPAPIKSNGITNGKSISSSPSTKKSVSVASDESESISEEEEEIESEDDPEWNGRETPPPGNKRKGCRSFGTPRKRKKLQKQNGGALEEEKESVPPAQPVIFNSDIICPHLKIKHGAKMVRISEEEWSKIVTPFFDEFYKFSADCYECDNCEEEKNQDAKVNRQNKQIVAQINSEISLLLKSLEKRKFTQNDLGTKYTNVICGKFLEDFRSVAKSRSSSVSVPLLCQKCLICDHSRPYAVLDSTGSTVANAMPITKDEWNTIIKSYQKYYYGQKGNPIEIKLSSDGACVNHCSDCYMAYCERENKKRFEYSNASLFIKLKDDSGGDNKKPSRALTTRRVAAKSLSKVTVNSTQTVNELKVDLYRRLGISPNDMLMINGENVLEDDKTLGESRVPVNNEEAPLILIVQSHDEDIRELDRGFQDTALAF</sequence>
<accession>A0AC35FAZ6</accession>
<dbReference type="WBParaSite" id="PS1159_v2.g15568.t1">
    <property type="protein sequence ID" value="PS1159_v2.g15568.t1"/>
    <property type="gene ID" value="PS1159_v2.g15568"/>
</dbReference>